<dbReference type="Proteomes" id="UP000241892">
    <property type="component" value="Segment"/>
</dbReference>
<organism evidence="1 2">
    <name type="scientific">Streptomyces phage Omar</name>
    <dbReference type="NCBI Taxonomy" id="2059882"/>
    <lineage>
        <taxon>Viruses</taxon>
        <taxon>Duplodnaviria</taxon>
        <taxon>Heunggongvirae</taxon>
        <taxon>Uroviricota</taxon>
        <taxon>Caudoviricetes</taxon>
        <taxon>Arquatrovirinae</taxon>
        <taxon>Omarvirus</taxon>
        <taxon>Omarvirus omar</taxon>
    </lineage>
</organism>
<protein>
    <submittedName>
        <fullName evidence="1">Uncharacterized protein</fullName>
    </submittedName>
</protein>
<evidence type="ECO:0000313" key="1">
    <source>
        <dbReference type="EMBL" id="AUG87248.1"/>
    </source>
</evidence>
<proteinExistence type="predicted"/>
<reference evidence="2" key="1">
    <citation type="submission" date="2017-11" db="EMBL/GenBank/DDBJ databases">
        <authorList>
            <person name="Han C.G."/>
        </authorList>
    </citation>
    <scope>NUCLEOTIDE SEQUENCE [LARGE SCALE GENOMIC DNA]</scope>
</reference>
<sequence>MVCNLTSIRELDELPDGTEIELQDKRGTRRRKVDGHWRWPGKDETSTWDLNTYVNTRRYGARVVQRGATQ</sequence>
<accession>A0A2H5BLN4</accession>
<dbReference type="EMBL" id="MG593802">
    <property type="protein sequence ID" value="AUG87248.1"/>
    <property type="molecule type" value="Genomic_DNA"/>
</dbReference>
<evidence type="ECO:0000313" key="2">
    <source>
        <dbReference type="Proteomes" id="UP000241892"/>
    </source>
</evidence>
<name>A0A2H5BLN4_9CAUD</name>
<keyword evidence="2" id="KW-1185">Reference proteome</keyword>
<gene>
    <name evidence="1" type="ORF">SEA_OMAR_64</name>
</gene>